<keyword evidence="2" id="KW-1133">Transmembrane helix</keyword>
<name>A0ABQ9GIA1_9NEOP</name>
<reference evidence="3 4" key="1">
    <citation type="submission" date="2023-02" db="EMBL/GenBank/DDBJ databases">
        <title>LHISI_Scaffold_Assembly.</title>
        <authorList>
            <person name="Stuart O.P."/>
            <person name="Cleave R."/>
            <person name="Magrath M.J.L."/>
            <person name="Mikheyev A.S."/>
        </authorList>
    </citation>
    <scope>NUCLEOTIDE SEQUENCE [LARGE SCALE GENOMIC DNA]</scope>
    <source>
        <strain evidence="3">Daus_M_001</strain>
        <tissue evidence="3">Leg muscle</tissue>
    </source>
</reference>
<organism evidence="3 4">
    <name type="scientific">Dryococelus australis</name>
    <dbReference type="NCBI Taxonomy" id="614101"/>
    <lineage>
        <taxon>Eukaryota</taxon>
        <taxon>Metazoa</taxon>
        <taxon>Ecdysozoa</taxon>
        <taxon>Arthropoda</taxon>
        <taxon>Hexapoda</taxon>
        <taxon>Insecta</taxon>
        <taxon>Pterygota</taxon>
        <taxon>Neoptera</taxon>
        <taxon>Polyneoptera</taxon>
        <taxon>Phasmatodea</taxon>
        <taxon>Verophasmatodea</taxon>
        <taxon>Anareolatae</taxon>
        <taxon>Phasmatidae</taxon>
        <taxon>Eurycanthinae</taxon>
        <taxon>Dryococelus</taxon>
    </lineage>
</organism>
<feature type="region of interest" description="Disordered" evidence="1">
    <location>
        <begin position="1"/>
        <end position="38"/>
    </location>
</feature>
<feature type="transmembrane region" description="Helical" evidence="2">
    <location>
        <begin position="94"/>
        <end position="114"/>
    </location>
</feature>
<protein>
    <submittedName>
        <fullName evidence="3">Uncharacterized protein</fullName>
    </submittedName>
</protein>
<feature type="transmembrane region" description="Helical" evidence="2">
    <location>
        <begin position="159"/>
        <end position="179"/>
    </location>
</feature>
<accession>A0ABQ9GIA1</accession>
<dbReference type="EMBL" id="JARBHB010000012">
    <property type="protein sequence ID" value="KAJ8871754.1"/>
    <property type="molecule type" value="Genomic_DNA"/>
</dbReference>
<keyword evidence="4" id="KW-1185">Reference proteome</keyword>
<comment type="caution">
    <text evidence="3">The sequence shown here is derived from an EMBL/GenBank/DDBJ whole genome shotgun (WGS) entry which is preliminary data.</text>
</comment>
<evidence type="ECO:0000313" key="4">
    <source>
        <dbReference type="Proteomes" id="UP001159363"/>
    </source>
</evidence>
<proteinExistence type="predicted"/>
<feature type="compositionally biased region" description="Basic and acidic residues" evidence="1">
    <location>
        <begin position="1"/>
        <end position="11"/>
    </location>
</feature>
<evidence type="ECO:0000313" key="3">
    <source>
        <dbReference type="EMBL" id="KAJ8871754.1"/>
    </source>
</evidence>
<sequence length="570" mass="64499">MEKSRDEKAEEIGDPEENPPTSEIATGTIPACENPGVDPPRDRARFALVGDMQTIRVSLCHSSNVSCDNRGPRPCLLRKHVTPQRMGERSVQSVANVTCNICVFSMWLFFIYILKLRREECNAPWWHERDCNNTLRKTVAETPSTGQYTGPKYQRTLPILANVTLGAAFFVIGAADLVFMEMDLICTVQDHDGNTARLARRNDKALGAVEAKCSQIGRRGESRRHNCDIVVPTREAPYWCLKKARGRTGARGWEKGNKELTAFSWILARLSFMNRRLIFTSSPRSYSANEEKVLLLTSNTNTSYMNHNVLREPGFIFKKICSYMSLKAIRAKVGTFEINLRKSHCPVPAYIFTRSLSDNRPVKLTHASSAGVIYLRIRVFAKDDVNHLHKLWGGGGERGLHLHYGMRGAIKVSEADSWRRLTTAGHAHLHVYLVRCPDDKERCSQCHVGLYRARSLIFPAPFTGRRFDGVNRQAVQLRPDHFIAIRSLEQRVPYSPEESILFVVSYCIVYPPKAITLLITLCAHFALREYVYVDVLGRLDVFSYVLGTASLDHMGFYGTRDRSILTKAVD</sequence>
<keyword evidence="2" id="KW-0472">Membrane</keyword>
<gene>
    <name evidence="3" type="ORF">PR048_028091</name>
</gene>
<evidence type="ECO:0000256" key="2">
    <source>
        <dbReference type="SAM" id="Phobius"/>
    </source>
</evidence>
<dbReference type="Proteomes" id="UP001159363">
    <property type="component" value="Chromosome 11"/>
</dbReference>
<evidence type="ECO:0000256" key="1">
    <source>
        <dbReference type="SAM" id="MobiDB-lite"/>
    </source>
</evidence>
<keyword evidence="2" id="KW-0812">Transmembrane</keyword>